<protein>
    <submittedName>
        <fullName evidence="2">CAP domain-containing protein</fullName>
    </submittedName>
</protein>
<gene>
    <name evidence="2" type="ORF">B0I36DRAFT_295351</name>
</gene>
<evidence type="ECO:0000259" key="1">
    <source>
        <dbReference type="SMART" id="SM00198"/>
    </source>
</evidence>
<dbReference type="GO" id="GO:0005576">
    <property type="term" value="C:extracellular region"/>
    <property type="evidence" value="ECO:0007669"/>
    <property type="project" value="InterPro"/>
</dbReference>
<dbReference type="InterPro" id="IPR014044">
    <property type="entry name" value="CAP_dom"/>
</dbReference>
<dbReference type="SUPFAM" id="SSF55797">
    <property type="entry name" value="PR-1-like"/>
    <property type="match status" value="1"/>
</dbReference>
<keyword evidence="3" id="KW-1185">Reference proteome</keyword>
<dbReference type="InterPro" id="IPR018244">
    <property type="entry name" value="Allrgn_V5/Tpx1_CS"/>
</dbReference>
<dbReference type="RefSeq" id="XP_046008223.1">
    <property type="nucleotide sequence ID" value="XM_046151850.1"/>
</dbReference>
<dbReference type="InterPro" id="IPR001283">
    <property type="entry name" value="CRISP-related"/>
</dbReference>
<comment type="caution">
    <text evidence="2">The sequence shown here is derived from an EMBL/GenBank/DDBJ whole genome shotgun (WGS) entry which is preliminary data.</text>
</comment>
<dbReference type="EMBL" id="JAGTJQ010000009">
    <property type="protein sequence ID" value="KAH7024675.1"/>
    <property type="molecule type" value="Genomic_DNA"/>
</dbReference>
<evidence type="ECO:0000313" key="2">
    <source>
        <dbReference type="EMBL" id="KAH7024675.1"/>
    </source>
</evidence>
<reference evidence="2" key="1">
    <citation type="journal article" date="2021" name="Nat. Commun.">
        <title>Genetic determinants of endophytism in the Arabidopsis root mycobiome.</title>
        <authorList>
            <person name="Mesny F."/>
            <person name="Miyauchi S."/>
            <person name="Thiergart T."/>
            <person name="Pickel B."/>
            <person name="Atanasova L."/>
            <person name="Karlsson M."/>
            <person name="Huettel B."/>
            <person name="Barry K.W."/>
            <person name="Haridas S."/>
            <person name="Chen C."/>
            <person name="Bauer D."/>
            <person name="Andreopoulos W."/>
            <person name="Pangilinan J."/>
            <person name="LaButti K."/>
            <person name="Riley R."/>
            <person name="Lipzen A."/>
            <person name="Clum A."/>
            <person name="Drula E."/>
            <person name="Henrissat B."/>
            <person name="Kohler A."/>
            <person name="Grigoriev I.V."/>
            <person name="Martin F.M."/>
            <person name="Hacquard S."/>
        </authorList>
    </citation>
    <scope>NUCLEOTIDE SEQUENCE</scope>
    <source>
        <strain evidence="2">MPI-CAGE-CH-0230</strain>
    </source>
</reference>
<dbReference type="OrthoDB" id="337038at2759"/>
<dbReference type="PANTHER" id="PTHR10334">
    <property type="entry name" value="CYSTEINE-RICH SECRETORY PROTEIN-RELATED"/>
    <property type="match status" value="1"/>
</dbReference>
<proteinExistence type="predicted"/>
<feature type="domain" description="SCP" evidence="1">
    <location>
        <begin position="4"/>
        <end position="145"/>
    </location>
</feature>
<dbReference type="AlphaFoldDB" id="A0A9P8XZ07"/>
<sequence>MAATVKDTVLDRHNSARAKHGVSNLKWSDELAKIAQGHTNSCEFKHKVEGAYGQNLGWVGWSGGSAPNAITTFGDMVTTGWYGEISKFTQWGVATPNMDNFGDWGHFTQVVWKSTYEVGCAYTTCDGGKAYFFECNYRTPGNYIGEFGKNVPRKI</sequence>
<dbReference type="GeneID" id="70181396"/>
<name>A0A9P8XZ07_9PEZI</name>
<dbReference type="Proteomes" id="UP000756346">
    <property type="component" value="Unassembled WGS sequence"/>
</dbReference>
<dbReference type="PRINTS" id="PR00837">
    <property type="entry name" value="V5TPXLIKE"/>
</dbReference>
<dbReference type="PRINTS" id="PR00838">
    <property type="entry name" value="V5ALLERGEN"/>
</dbReference>
<dbReference type="PROSITE" id="PS01009">
    <property type="entry name" value="CRISP_1"/>
    <property type="match status" value="1"/>
</dbReference>
<dbReference type="Gene3D" id="3.40.33.10">
    <property type="entry name" value="CAP"/>
    <property type="match status" value="1"/>
</dbReference>
<accession>A0A9P8XZ07</accession>
<evidence type="ECO:0000313" key="3">
    <source>
        <dbReference type="Proteomes" id="UP000756346"/>
    </source>
</evidence>
<dbReference type="InterPro" id="IPR035940">
    <property type="entry name" value="CAP_sf"/>
</dbReference>
<dbReference type="InterPro" id="IPR002413">
    <property type="entry name" value="V5_allergen-like"/>
</dbReference>
<dbReference type="Pfam" id="PF00188">
    <property type="entry name" value="CAP"/>
    <property type="match status" value="1"/>
</dbReference>
<organism evidence="2 3">
    <name type="scientific">Microdochium trichocladiopsis</name>
    <dbReference type="NCBI Taxonomy" id="1682393"/>
    <lineage>
        <taxon>Eukaryota</taxon>
        <taxon>Fungi</taxon>
        <taxon>Dikarya</taxon>
        <taxon>Ascomycota</taxon>
        <taxon>Pezizomycotina</taxon>
        <taxon>Sordariomycetes</taxon>
        <taxon>Xylariomycetidae</taxon>
        <taxon>Xylariales</taxon>
        <taxon>Microdochiaceae</taxon>
        <taxon>Microdochium</taxon>
    </lineage>
</organism>
<dbReference type="SMART" id="SM00198">
    <property type="entry name" value="SCP"/>
    <property type="match status" value="1"/>
</dbReference>